<evidence type="ECO:0000256" key="12">
    <source>
        <dbReference type="ARBA" id="ARBA00023242"/>
    </source>
</evidence>
<comment type="function">
    <text evidence="1 15">Histone methyltransferase that specifically trimethylates histone H3 to form H3K79me3. This methylation is required for telomere silencing and for the pachytene checkpoint during the meiotic cell cycle by allowing the recruitment of RAD9 to double strand breaks. Nucleosomes are preferred as substrate compared to free histone.</text>
</comment>
<dbReference type="InterPro" id="IPR025789">
    <property type="entry name" value="DOT1_dom"/>
</dbReference>
<dbReference type="GO" id="GO:0000781">
    <property type="term" value="C:chromosome, telomeric region"/>
    <property type="evidence" value="ECO:0007669"/>
    <property type="project" value="GOC"/>
</dbReference>
<dbReference type="GeneID" id="6192592"/>
<dbReference type="GO" id="GO:0005634">
    <property type="term" value="C:nucleus"/>
    <property type="evidence" value="ECO:0007669"/>
    <property type="project" value="UniProtKB-SubCell"/>
</dbReference>
<evidence type="ECO:0000256" key="15">
    <source>
        <dbReference type="PIRNR" id="PIRNR017570"/>
    </source>
</evidence>
<feature type="compositionally biased region" description="Acidic residues" evidence="17">
    <location>
        <begin position="109"/>
        <end position="123"/>
    </location>
</feature>
<feature type="binding site" evidence="16">
    <location>
        <begin position="433"/>
        <end position="434"/>
    </location>
    <ligand>
        <name>S-adenosyl-L-methionine</name>
        <dbReference type="ChEBI" id="CHEBI:59789"/>
    </ligand>
</feature>
<evidence type="ECO:0000256" key="3">
    <source>
        <dbReference type="ARBA" id="ARBA00012190"/>
    </source>
</evidence>
<dbReference type="InterPro" id="IPR021162">
    <property type="entry name" value="Dot1"/>
</dbReference>
<evidence type="ECO:0000256" key="9">
    <source>
        <dbReference type="ARBA" id="ARBA00022853"/>
    </source>
</evidence>
<keyword evidence="11 15" id="KW-0804">Transcription</keyword>
<keyword evidence="12 15" id="KW-0539">Nucleus</keyword>
<organism evidence="19">
    <name type="scientific">Podospora anserina (strain S / ATCC MYA-4624 / DSM 980 / FGSC 10383)</name>
    <name type="common">Pleurage anserina</name>
    <dbReference type="NCBI Taxonomy" id="515849"/>
    <lineage>
        <taxon>Eukaryota</taxon>
        <taxon>Fungi</taxon>
        <taxon>Dikarya</taxon>
        <taxon>Ascomycota</taxon>
        <taxon>Pezizomycotina</taxon>
        <taxon>Sordariomycetes</taxon>
        <taxon>Sordariomycetidae</taxon>
        <taxon>Sordariales</taxon>
        <taxon>Podosporaceae</taxon>
        <taxon>Podospora</taxon>
        <taxon>Podospora anserina</taxon>
    </lineage>
</organism>
<gene>
    <name evidence="19" type="ORF">PODANS_7_6450</name>
</gene>
<dbReference type="RefSeq" id="XP_001908001.1">
    <property type="nucleotide sequence ID" value="XM_001907966.1"/>
</dbReference>
<dbReference type="HOGENOM" id="CLU_027287_2_0_1"/>
<keyword evidence="8" id="KW-0677">Repeat</keyword>
<evidence type="ECO:0000256" key="2">
    <source>
        <dbReference type="ARBA" id="ARBA00004123"/>
    </source>
</evidence>
<evidence type="ECO:0000256" key="8">
    <source>
        <dbReference type="ARBA" id="ARBA00022737"/>
    </source>
</evidence>
<evidence type="ECO:0000256" key="1">
    <source>
        <dbReference type="ARBA" id="ARBA00003482"/>
    </source>
</evidence>
<dbReference type="Pfam" id="PF08123">
    <property type="entry name" value="DOT1"/>
    <property type="match status" value="1"/>
</dbReference>
<comment type="subcellular location">
    <subcellularLocation>
        <location evidence="2 15">Nucleus</location>
    </subcellularLocation>
</comment>
<evidence type="ECO:0000256" key="16">
    <source>
        <dbReference type="PIRSR" id="PIRSR017570-1"/>
    </source>
</evidence>
<keyword evidence="6 15" id="KW-0808">Transferase</keyword>
<keyword evidence="10 15" id="KW-0805">Transcription regulation</keyword>
<dbReference type="AlphaFoldDB" id="B2AWA0"/>
<feature type="binding site" evidence="16">
    <location>
        <begin position="348"/>
        <end position="351"/>
    </location>
    <ligand>
        <name>S-adenosyl-L-methionine</name>
        <dbReference type="ChEBI" id="CHEBI:59789"/>
    </ligand>
</feature>
<dbReference type="GO" id="GO:0042393">
    <property type="term" value="F:histone binding"/>
    <property type="evidence" value="ECO:0007669"/>
    <property type="project" value="InterPro"/>
</dbReference>
<dbReference type="Gene3D" id="1.10.260.170">
    <property type="match status" value="1"/>
</dbReference>
<feature type="compositionally biased region" description="Low complexity" evidence="17">
    <location>
        <begin position="77"/>
        <end position="91"/>
    </location>
</feature>
<evidence type="ECO:0000259" key="18">
    <source>
        <dbReference type="PROSITE" id="PS51569"/>
    </source>
</evidence>
<keyword evidence="5 15" id="KW-0489">Methyltransferase</keyword>
<reference evidence="19" key="2">
    <citation type="submission" date="2008-07" db="EMBL/GenBank/DDBJ databases">
        <authorList>
            <person name="Genoscope - CEA"/>
        </authorList>
    </citation>
    <scope>NUCLEOTIDE SEQUENCE</scope>
    <source>
        <strain evidence="19">S mat+</strain>
    </source>
</reference>
<dbReference type="GO" id="GO:0006281">
    <property type="term" value="P:DNA repair"/>
    <property type="evidence" value="ECO:0007669"/>
    <property type="project" value="InterPro"/>
</dbReference>
<feature type="compositionally biased region" description="Basic and acidic residues" evidence="17">
    <location>
        <begin position="125"/>
        <end position="144"/>
    </location>
</feature>
<evidence type="ECO:0000256" key="13">
    <source>
        <dbReference type="ARBA" id="ARBA00029821"/>
    </source>
</evidence>
<dbReference type="GO" id="GO:0000077">
    <property type="term" value="P:DNA damage checkpoint signaling"/>
    <property type="evidence" value="ECO:0007669"/>
    <property type="project" value="InterPro"/>
</dbReference>
<feature type="compositionally biased region" description="Polar residues" evidence="17">
    <location>
        <begin position="40"/>
        <end position="56"/>
    </location>
</feature>
<evidence type="ECO:0000313" key="19">
    <source>
        <dbReference type="EMBL" id="CAP68674.1"/>
    </source>
</evidence>
<feature type="compositionally biased region" description="Basic and acidic residues" evidence="17">
    <location>
        <begin position="12"/>
        <end position="28"/>
    </location>
</feature>
<dbReference type="EC" id="2.1.1.360" evidence="3 15"/>
<dbReference type="PANTHER" id="PTHR21451:SF0">
    <property type="entry name" value="HISTONE-LYSINE N-METHYLTRANSFERASE, H3 LYSINE-79 SPECIFIC"/>
    <property type="match status" value="1"/>
</dbReference>
<evidence type="ECO:0000256" key="7">
    <source>
        <dbReference type="ARBA" id="ARBA00022691"/>
    </source>
</evidence>
<comment type="similarity">
    <text evidence="15">Belongs to the class I-like SAM-binding methyltransferase superfamily. DOT1 family.</text>
</comment>
<keyword evidence="7 15" id="KW-0949">S-adenosyl-L-methionine</keyword>
<dbReference type="SUPFAM" id="SSF53335">
    <property type="entry name" value="S-adenosyl-L-methionine-dependent methyltransferases"/>
    <property type="match status" value="1"/>
</dbReference>
<proteinExistence type="inferred from homology"/>
<feature type="domain" description="DOT1" evidence="18">
    <location>
        <begin position="221"/>
        <end position="527"/>
    </location>
</feature>
<dbReference type="PROSITE" id="PS51569">
    <property type="entry name" value="DOT1"/>
    <property type="match status" value="1"/>
</dbReference>
<dbReference type="GO" id="GO:0032259">
    <property type="term" value="P:methylation"/>
    <property type="evidence" value="ECO:0007669"/>
    <property type="project" value="UniProtKB-KW"/>
</dbReference>
<protein>
    <recommendedName>
        <fullName evidence="4 15">Histone-lysine N-methyltransferase, H3 lysine-79 specific</fullName>
        <ecNumber evidence="3 15">2.1.1.360</ecNumber>
    </recommendedName>
    <alternativeName>
        <fullName evidence="13 15">Histone H3-K79 methyltransferase</fullName>
    </alternativeName>
</protein>
<dbReference type="VEuPathDB" id="FungiDB:PODANS_7_6450"/>
<dbReference type="InterPro" id="IPR030445">
    <property type="entry name" value="H3-K79_meTrfase"/>
</dbReference>
<evidence type="ECO:0000256" key="6">
    <source>
        <dbReference type="ARBA" id="ARBA00022679"/>
    </source>
</evidence>
<evidence type="ECO:0000256" key="10">
    <source>
        <dbReference type="ARBA" id="ARBA00023015"/>
    </source>
</evidence>
<dbReference type="CDD" id="cd02440">
    <property type="entry name" value="AdoMet_MTases"/>
    <property type="match status" value="1"/>
</dbReference>
<dbReference type="KEGG" id="pan:PODANSg5036"/>
<dbReference type="Gene3D" id="3.40.50.150">
    <property type="entry name" value="Vaccinia Virus protein VP39"/>
    <property type="match status" value="1"/>
</dbReference>
<reference evidence="19" key="1">
    <citation type="journal article" date="2008" name="Genome Biol.">
        <title>The genome sequence of the model ascomycete fungus Podospora anserina.</title>
        <authorList>
            <person name="Espagne E."/>
            <person name="Lespinet O."/>
            <person name="Malagnac F."/>
            <person name="Da Silva C."/>
            <person name="Jaillon O."/>
            <person name="Porcel B.M."/>
            <person name="Couloux A."/>
            <person name="Aury J.-M."/>
            <person name="Segurens B."/>
            <person name="Poulain J."/>
            <person name="Anthouard V."/>
            <person name="Grossetete S."/>
            <person name="Khalili H."/>
            <person name="Coppin E."/>
            <person name="Dequard-Chablat M."/>
            <person name="Picard M."/>
            <person name="Contamine V."/>
            <person name="Arnaise S."/>
            <person name="Bourdais A."/>
            <person name="Berteaux-Lecellier V."/>
            <person name="Gautheret D."/>
            <person name="de Vries R.P."/>
            <person name="Battaglia E."/>
            <person name="Coutinho P.M."/>
            <person name="Danchin E.G.J."/>
            <person name="Henrissat B."/>
            <person name="El Khoury R."/>
            <person name="Sainsard-Chanet A."/>
            <person name="Boivin A."/>
            <person name="Pinan-Lucarre B."/>
            <person name="Sellem C.H."/>
            <person name="Debuchy R."/>
            <person name="Wincker P."/>
            <person name="Weissenbach J."/>
            <person name="Silar P."/>
        </authorList>
    </citation>
    <scope>NUCLEOTIDE SEQUENCE [LARGE SCALE GENOMIC DNA]</scope>
    <source>
        <strain evidence="19">S mat+</strain>
    </source>
</reference>
<name>B2AWA0_PODAN</name>
<dbReference type="PIRSF" id="PIRSF017570">
    <property type="entry name" value="Histone_H3-K79_MeTrfase"/>
    <property type="match status" value="1"/>
</dbReference>
<dbReference type="GO" id="GO:0031509">
    <property type="term" value="P:subtelomeric heterochromatin formation"/>
    <property type="evidence" value="ECO:0007669"/>
    <property type="project" value="InterPro"/>
</dbReference>
<dbReference type="FunFam" id="3.40.50.150:FF:000033">
    <property type="entry name" value="Histone-lysine N-methyltransferase, H3 lysine-79 specific"/>
    <property type="match status" value="1"/>
</dbReference>
<evidence type="ECO:0000256" key="17">
    <source>
        <dbReference type="SAM" id="MobiDB-lite"/>
    </source>
</evidence>
<feature type="binding site" evidence="16">
    <location>
        <begin position="371"/>
        <end position="380"/>
    </location>
    <ligand>
        <name>S-adenosyl-L-methionine</name>
        <dbReference type="ChEBI" id="CHEBI:59789"/>
    </ligand>
</feature>
<comment type="catalytic activity">
    <reaction evidence="14 15">
        <text>L-lysyl(79)-[histone H3] + 3 S-adenosyl-L-methionine = N(6),N(6),N(6)-trimethyl-L-lysyl(79)-[histone H3] + 3 S-adenosyl-L-homocysteine + 3 H(+)</text>
        <dbReference type="Rhea" id="RHEA:60328"/>
        <dbReference type="Rhea" id="RHEA-COMP:15549"/>
        <dbReference type="Rhea" id="RHEA-COMP:15552"/>
        <dbReference type="ChEBI" id="CHEBI:15378"/>
        <dbReference type="ChEBI" id="CHEBI:29969"/>
        <dbReference type="ChEBI" id="CHEBI:57856"/>
        <dbReference type="ChEBI" id="CHEBI:59789"/>
        <dbReference type="ChEBI" id="CHEBI:61961"/>
        <dbReference type="EC" id="2.1.1.360"/>
    </reaction>
</comment>
<dbReference type="OrthoDB" id="443402at2759"/>
<dbReference type="EMBL" id="CU633900">
    <property type="protein sequence ID" value="CAP68674.1"/>
    <property type="molecule type" value="Genomic_DNA"/>
</dbReference>
<dbReference type="GO" id="GO:0140956">
    <property type="term" value="F:histone H3K79 trimethyltransferase activity"/>
    <property type="evidence" value="ECO:0007669"/>
    <property type="project" value="UniProtKB-EC"/>
</dbReference>
<accession>B2AWA0</accession>
<keyword evidence="9 15" id="KW-0156">Chromatin regulator</keyword>
<evidence type="ECO:0000256" key="11">
    <source>
        <dbReference type="ARBA" id="ARBA00023163"/>
    </source>
</evidence>
<evidence type="ECO:0000256" key="4">
    <source>
        <dbReference type="ARBA" id="ARBA00020987"/>
    </source>
</evidence>
<feature type="compositionally biased region" description="Low complexity" evidence="17">
    <location>
        <begin position="99"/>
        <end position="108"/>
    </location>
</feature>
<dbReference type="PANTHER" id="PTHR21451">
    <property type="entry name" value="HISTONE H3 METHYLTRANSFERASE"/>
    <property type="match status" value="1"/>
</dbReference>
<dbReference type="InterPro" id="IPR029063">
    <property type="entry name" value="SAM-dependent_MTases_sf"/>
</dbReference>
<feature type="binding site" evidence="16">
    <location>
        <position position="397"/>
    </location>
    <ligand>
        <name>S-adenosyl-L-methionine</name>
        <dbReference type="ChEBI" id="CHEBI:59789"/>
    </ligand>
</feature>
<feature type="region of interest" description="Disordered" evidence="17">
    <location>
        <begin position="1"/>
        <end position="154"/>
    </location>
</feature>
<evidence type="ECO:0000256" key="14">
    <source>
        <dbReference type="ARBA" id="ARBA00047770"/>
    </source>
</evidence>
<evidence type="ECO:0000256" key="5">
    <source>
        <dbReference type="ARBA" id="ARBA00022603"/>
    </source>
</evidence>
<sequence>MSIFNQKSKFKVKTEVRAVKKTLPEKPKPKPTSAPPSTSRIPSSVRASPSTTSTLRASPLPPSARKSQIGSSRYLDPSSALKAPSSSTSSNSRKRPRASHSPASPSFDSDSDSDSASDDDWQDQLDPRKRLKRLEQLRRHDPNRRVRHPKMWKGDRESEGELLPIIHAVEVASLSEKCQPVMGLSRDEVGVRLRYPGSNHREKYACSILMSTFYNCHLLFSTKVYELVKGKDKIEGAQDILTVVRHVASIYLSEEEARPFLDQNSGIYRRLERCKNLNDGKGFKEALKEYSESLFALQRKGVIAKNLENMRGVPQELVAFILDQVYDRTVAPKVELLAKYENGTDNVYGELLHPFISDIFERTQLTSDMVFVDLGSGVGNVVLQAALEIGCESWGCEMMENACNLADAQKREFAARCRLWGVAPGKVHLERGDFRKNEPILESLKRADVVLVNNQAFTSQLNDNLVNMFLDLKIGCKIVSLKTFVHDNKLAENDVASSILDVEHLTYPEEYVSWTGAAGTYCISTRK</sequence>
<dbReference type="GO" id="GO:0000786">
    <property type="term" value="C:nucleosome"/>
    <property type="evidence" value="ECO:0007669"/>
    <property type="project" value="InterPro"/>
</dbReference>